<dbReference type="PROSITE" id="PS51833">
    <property type="entry name" value="HDOD"/>
    <property type="match status" value="1"/>
</dbReference>
<dbReference type="EMBL" id="CP071382">
    <property type="protein sequence ID" value="QSV44641.1"/>
    <property type="molecule type" value="Genomic_DNA"/>
</dbReference>
<sequence length="284" mass="31558">MGSKRDHIFEIIRETSSLPTLPGVVTRLQALAENRKSTIEEMARLVSSDQILSARVLRLVNSPSYGFYRVSTISNALILLGVNVIKSLALSSSIFEIMEKTIVGLWEHSLGAGVAANIIARHLKLPEVEEISTAALLHDIGKVIIKEKCAEDYARICNMVERDGISMLEAERQVLETDHAEVGEWLVHNWYLPNKLSEPVACHHDVAGAQHHKMKTAVVHLADVLVKSSGFGFSGEVYVPRIQPTAWEWLGMTEDDLAAIVEELEDRLVEVKNFSLEIQSADEN</sequence>
<gene>
    <name evidence="2" type="ORF">JZM60_10720</name>
</gene>
<dbReference type="NCBIfam" id="TIGR00277">
    <property type="entry name" value="HDIG"/>
    <property type="match status" value="1"/>
</dbReference>
<evidence type="ECO:0000313" key="2">
    <source>
        <dbReference type="EMBL" id="QSV44641.1"/>
    </source>
</evidence>
<protein>
    <submittedName>
        <fullName evidence="2">HDOD domain-containing protein</fullName>
    </submittedName>
</protein>
<proteinExistence type="predicted"/>
<dbReference type="Proteomes" id="UP000663651">
    <property type="component" value="Chromosome"/>
</dbReference>
<accession>A0ABX7Q122</accession>
<name>A0ABX7Q122_9BACT</name>
<dbReference type="Pfam" id="PF08668">
    <property type="entry name" value="HDOD"/>
    <property type="match status" value="1"/>
</dbReference>
<feature type="domain" description="HDOD" evidence="1">
    <location>
        <begin position="18"/>
        <end position="206"/>
    </location>
</feature>
<dbReference type="SMART" id="SM00471">
    <property type="entry name" value="HDc"/>
    <property type="match status" value="1"/>
</dbReference>
<reference evidence="2 3" key="1">
    <citation type="submission" date="2021-03" db="EMBL/GenBank/DDBJ databases">
        <title>Geobacter metallireducens gen. nov. sp. nov., a microorganism capable of coupling the complete oxidation of organic compounds to the reduction of iron and other metals.</title>
        <authorList>
            <person name="Li Y."/>
        </authorList>
    </citation>
    <scope>NUCLEOTIDE SEQUENCE [LARGE SCALE GENOMIC DNA]</scope>
    <source>
        <strain evidence="2 3">Jerry-YX</strain>
    </source>
</reference>
<dbReference type="InterPro" id="IPR052340">
    <property type="entry name" value="RNase_Y/CdgJ"/>
</dbReference>
<dbReference type="InterPro" id="IPR003607">
    <property type="entry name" value="HD/PDEase_dom"/>
</dbReference>
<dbReference type="Gene3D" id="1.10.3210.10">
    <property type="entry name" value="Hypothetical protein af1432"/>
    <property type="match status" value="1"/>
</dbReference>
<keyword evidence="3" id="KW-1185">Reference proteome</keyword>
<dbReference type="PANTHER" id="PTHR33525">
    <property type="match status" value="1"/>
</dbReference>
<dbReference type="PANTHER" id="PTHR33525:SF3">
    <property type="entry name" value="RIBONUCLEASE Y"/>
    <property type="match status" value="1"/>
</dbReference>
<organism evidence="2 3">
    <name type="scientific">Geobacter benzoatilyticus</name>
    <dbReference type="NCBI Taxonomy" id="2815309"/>
    <lineage>
        <taxon>Bacteria</taxon>
        <taxon>Pseudomonadati</taxon>
        <taxon>Thermodesulfobacteriota</taxon>
        <taxon>Desulfuromonadia</taxon>
        <taxon>Geobacterales</taxon>
        <taxon>Geobacteraceae</taxon>
        <taxon>Geobacter</taxon>
    </lineage>
</organism>
<dbReference type="CDD" id="cd00077">
    <property type="entry name" value="HDc"/>
    <property type="match status" value="1"/>
</dbReference>
<evidence type="ECO:0000259" key="1">
    <source>
        <dbReference type="PROSITE" id="PS51833"/>
    </source>
</evidence>
<dbReference type="InterPro" id="IPR013976">
    <property type="entry name" value="HDOD"/>
</dbReference>
<dbReference type="RefSeq" id="WP_207162455.1">
    <property type="nucleotide sequence ID" value="NZ_CP071382.1"/>
</dbReference>
<evidence type="ECO:0000313" key="3">
    <source>
        <dbReference type="Proteomes" id="UP000663651"/>
    </source>
</evidence>
<dbReference type="InterPro" id="IPR006675">
    <property type="entry name" value="HDIG_dom"/>
</dbReference>
<dbReference type="SUPFAM" id="SSF109604">
    <property type="entry name" value="HD-domain/PDEase-like"/>
    <property type="match status" value="1"/>
</dbReference>